<dbReference type="AlphaFoldDB" id="A0AA40ANA8"/>
<dbReference type="Proteomes" id="UP001172159">
    <property type="component" value="Unassembled WGS sequence"/>
</dbReference>
<keyword evidence="2" id="KW-1185">Reference proteome</keyword>
<proteinExistence type="predicted"/>
<evidence type="ECO:0000313" key="2">
    <source>
        <dbReference type="Proteomes" id="UP001172159"/>
    </source>
</evidence>
<comment type="caution">
    <text evidence="1">The sequence shown here is derived from an EMBL/GenBank/DDBJ whole genome shotgun (WGS) entry which is preliminary data.</text>
</comment>
<organism evidence="1 2">
    <name type="scientific">Apiosordaria backusii</name>
    <dbReference type="NCBI Taxonomy" id="314023"/>
    <lineage>
        <taxon>Eukaryota</taxon>
        <taxon>Fungi</taxon>
        <taxon>Dikarya</taxon>
        <taxon>Ascomycota</taxon>
        <taxon>Pezizomycotina</taxon>
        <taxon>Sordariomycetes</taxon>
        <taxon>Sordariomycetidae</taxon>
        <taxon>Sordariales</taxon>
        <taxon>Lasiosphaeriaceae</taxon>
        <taxon>Apiosordaria</taxon>
    </lineage>
</organism>
<name>A0AA40ANA8_9PEZI</name>
<dbReference type="EMBL" id="JAUKTV010000013">
    <property type="protein sequence ID" value="KAK0718996.1"/>
    <property type="molecule type" value="Genomic_DNA"/>
</dbReference>
<evidence type="ECO:0000313" key="1">
    <source>
        <dbReference type="EMBL" id="KAK0718996.1"/>
    </source>
</evidence>
<reference evidence="1" key="1">
    <citation type="submission" date="2023-06" db="EMBL/GenBank/DDBJ databases">
        <title>Genome-scale phylogeny and comparative genomics of the fungal order Sordariales.</title>
        <authorList>
            <consortium name="Lawrence Berkeley National Laboratory"/>
            <person name="Hensen N."/>
            <person name="Bonometti L."/>
            <person name="Westerberg I."/>
            <person name="Brannstrom I.O."/>
            <person name="Guillou S."/>
            <person name="Cros-Aarteil S."/>
            <person name="Calhoun S."/>
            <person name="Haridas S."/>
            <person name="Kuo A."/>
            <person name="Mondo S."/>
            <person name="Pangilinan J."/>
            <person name="Riley R."/>
            <person name="Labutti K."/>
            <person name="Andreopoulos B."/>
            <person name="Lipzen A."/>
            <person name="Chen C."/>
            <person name="Yanf M."/>
            <person name="Daum C."/>
            <person name="Ng V."/>
            <person name="Clum A."/>
            <person name="Steindorff A."/>
            <person name="Ohm R."/>
            <person name="Martin F."/>
            <person name="Silar P."/>
            <person name="Natvig D."/>
            <person name="Lalanne C."/>
            <person name="Gautier V."/>
            <person name="Ament-Velasquez S.L."/>
            <person name="Kruys A."/>
            <person name="Hutchinson M.I."/>
            <person name="Powell A.J."/>
            <person name="Barry K."/>
            <person name="Miller A.N."/>
            <person name="Grigoriev I.V."/>
            <person name="Debuchy R."/>
            <person name="Gladieux P."/>
            <person name="Thoren M.H."/>
            <person name="Johannesson H."/>
        </authorList>
    </citation>
    <scope>NUCLEOTIDE SEQUENCE</scope>
    <source>
        <strain evidence="1">CBS 540.89</strain>
    </source>
</reference>
<protein>
    <submittedName>
        <fullName evidence="1">Uncharacterized protein</fullName>
    </submittedName>
</protein>
<gene>
    <name evidence="1" type="ORF">B0T21DRAFT_374564</name>
</gene>
<accession>A0AA40ANA8</accession>
<sequence>MSLCPTMWDDGLAMLRDRGAAAGHFINGSTTHSVFLPVYIKAAQPSTLSCLDFFFSAVP</sequence>